<dbReference type="InterPro" id="IPR050267">
    <property type="entry name" value="Anti-sigma-factor_SerPK"/>
</dbReference>
<dbReference type="Gene3D" id="3.30.565.10">
    <property type="entry name" value="Histidine kinase-like ATPase, C-terminal domain"/>
    <property type="match status" value="1"/>
</dbReference>
<dbReference type="InterPro" id="IPR003594">
    <property type="entry name" value="HATPase_dom"/>
</dbReference>
<keyword evidence="1" id="KW-0418">Kinase</keyword>
<comment type="caution">
    <text evidence="3">The sequence shown here is derived from an EMBL/GenBank/DDBJ whole genome shotgun (WGS) entry which is preliminary data.</text>
</comment>
<dbReference type="EMBL" id="JADKYB010000014">
    <property type="protein sequence ID" value="MBM9507808.1"/>
    <property type="molecule type" value="Genomic_DNA"/>
</dbReference>
<dbReference type="GO" id="GO:0005524">
    <property type="term" value="F:ATP binding"/>
    <property type="evidence" value="ECO:0007669"/>
    <property type="project" value="UniProtKB-KW"/>
</dbReference>
<keyword evidence="3" id="KW-0067">ATP-binding</keyword>
<proteinExistence type="predicted"/>
<evidence type="ECO:0000256" key="1">
    <source>
        <dbReference type="ARBA" id="ARBA00022527"/>
    </source>
</evidence>
<keyword evidence="4" id="KW-1185">Reference proteome</keyword>
<keyword evidence="1" id="KW-0723">Serine/threonine-protein kinase</keyword>
<dbReference type="PANTHER" id="PTHR35526:SF3">
    <property type="entry name" value="ANTI-SIGMA-F FACTOR RSBW"/>
    <property type="match status" value="1"/>
</dbReference>
<keyword evidence="1" id="KW-0808">Transferase</keyword>
<gene>
    <name evidence="3" type="ORF">ITX44_25315</name>
</gene>
<dbReference type="RefSeq" id="WP_205359667.1">
    <property type="nucleotide sequence ID" value="NZ_JADKYB010000014.1"/>
</dbReference>
<keyword evidence="3" id="KW-0547">Nucleotide-binding</keyword>
<evidence type="ECO:0000313" key="4">
    <source>
        <dbReference type="Proteomes" id="UP000749040"/>
    </source>
</evidence>
<dbReference type="Pfam" id="PF13581">
    <property type="entry name" value="HATPase_c_2"/>
    <property type="match status" value="1"/>
</dbReference>
<evidence type="ECO:0000259" key="2">
    <source>
        <dbReference type="Pfam" id="PF13581"/>
    </source>
</evidence>
<dbReference type="PANTHER" id="PTHR35526">
    <property type="entry name" value="ANTI-SIGMA-F FACTOR RSBW-RELATED"/>
    <property type="match status" value="1"/>
</dbReference>
<dbReference type="Proteomes" id="UP000749040">
    <property type="component" value="Unassembled WGS sequence"/>
</dbReference>
<organism evidence="3 4">
    <name type="scientific">Actinacidiphila acididurans</name>
    <dbReference type="NCBI Taxonomy" id="2784346"/>
    <lineage>
        <taxon>Bacteria</taxon>
        <taxon>Bacillati</taxon>
        <taxon>Actinomycetota</taxon>
        <taxon>Actinomycetes</taxon>
        <taxon>Kitasatosporales</taxon>
        <taxon>Streptomycetaceae</taxon>
        <taxon>Actinacidiphila</taxon>
    </lineage>
</organism>
<dbReference type="InterPro" id="IPR036890">
    <property type="entry name" value="HATPase_C_sf"/>
</dbReference>
<sequence length="149" mass="15798">MTTEPNAVPCVERIKVGAVPSAAAMARIFVRQALRTWNLDRLGDDAELVVSELVTNAVKATEAASSALGMYGMAADMVVIEIAAHDDTLRIAVEDSSRQRPALQVVDGDAEGGRGLFLVEALCIRWDALLLDNGKVTWAELPLTPGPGA</sequence>
<dbReference type="CDD" id="cd16936">
    <property type="entry name" value="HATPase_RsbW-like"/>
    <property type="match status" value="1"/>
</dbReference>
<evidence type="ECO:0000313" key="3">
    <source>
        <dbReference type="EMBL" id="MBM9507808.1"/>
    </source>
</evidence>
<name>A0ABS2TWT5_9ACTN</name>
<reference evidence="3 4" key="1">
    <citation type="submission" date="2021-01" db="EMBL/GenBank/DDBJ databases">
        <title>Streptomyces acididurans sp. nov., isolated from a peat swamp forest soil.</title>
        <authorList>
            <person name="Chantavorakit T."/>
            <person name="Duangmal K."/>
        </authorList>
    </citation>
    <scope>NUCLEOTIDE SEQUENCE [LARGE SCALE GENOMIC DNA]</scope>
    <source>
        <strain evidence="3 4">KK5PA1</strain>
    </source>
</reference>
<dbReference type="SUPFAM" id="SSF55874">
    <property type="entry name" value="ATPase domain of HSP90 chaperone/DNA topoisomerase II/histidine kinase"/>
    <property type="match status" value="1"/>
</dbReference>
<accession>A0ABS2TWT5</accession>
<protein>
    <submittedName>
        <fullName evidence="3">ATP-binding protein</fullName>
    </submittedName>
</protein>
<feature type="domain" description="Histidine kinase/HSP90-like ATPase" evidence="2">
    <location>
        <begin position="21"/>
        <end position="123"/>
    </location>
</feature>